<name>A0A9P1MZW9_9PELO</name>
<reference evidence="2" key="1">
    <citation type="submission" date="2022-11" db="EMBL/GenBank/DDBJ databases">
        <authorList>
            <person name="Kikuchi T."/>
        </authorList>
    </citation>
    <scope>NUCLEOTIDE SEQUENCE</scope>
    <source>
        <strain evidence="2">PS1010</strain>
    </source>
</reference>
<feature type="compositionally biased region" description="Basic and acidic residues" evidence="1">
    <location>
        <begin position="459"/>
        <end position="471"/>
    </location>
</feature>
<evidence type="ECO:0000313" key="2">
    <source>
        <dbReference type="EMBL" id="CAI5442436.1"/>
    </source>
</evidence>
<comment type="caution">
    <text evidence="2">The sequence shown here is derived from an EMBL/GenBank/DDBJ whole genome shotgun (WGS) entry which is preliminary data.</text>
</comment>
<feature type="region of interest" description="Disordered" evidence="1">
    <location>
        <begin position="459"/>
        <end position="490"/>
    </location>
</feature>
<protein>
    <submittedName>
        <fullName evidence="2">Uncharacterized protein</fullName>
    </submittedName>
</protein>
<accession>A0A9P1MZW9</accession>
<keyword evidence="3" id="KW-1185">Reference proteome</keyword>
<dbReference type="Proteomes" id="UP001152747">
    <property type="component" value="Unassembled WGS sequence"/>
</dbReference>
<dbReference type="EMBL" id="CANHGI010000002">
    <property type="protein sequence ID" value="CAI5442436.1"/>
    <property type="molecule type" value="Genomic_DNA"/>
</dbReference>
<proteinExistence type="predicted"/>
<gene>
    <name evidence="2" type="ORF">CAMP_LOCUS5073</name>
</gene>
<dbReference type="AlphaFoldDB" id="A0A9P1MZW9"/>
<evidence type="ECO:0000256" key="1">
    <source>
        <dbReference type="SAM" id="MobiDB-lite"/>
    </source>
</evidence>
<evidence type="ECO:0000313" key="3">
    <source>
        <dbReference type="Proteomes" id="UP001152747"/>
    </source>
</evidence>
<dbReference type="OrthoDB" id="5871804at2759"/>
<sequence length="542" mass="62408">MKIWDYSRSMIVLLVLSTVVSSFRHHFHRKRSMLEADPCLDEEDIENPSEISFPKRFEHLKRPWIADDNKYSPKVFKGEGINYQWAWMKSLVVKGLSKSIEDILQFLYKKDCLFIPVGPMIRDLILRNQPVFLSGEVSCDIQRLYNDCKKKFGAQVCALYPVENGSPEEYRLEIGDWNVNSTIDQMRAEPVSIYGWRTILGKSQTQWSYTVDIMAIYDDIAGTTYLIDPTGRGYRDVCEKKLVATVDDNQWNDWAKNQPIKVLSFYDLRTSGFSVANSQFQTFVNEKIKDVNYKDSQKFYCEHILKGVVNTSGNPSVCHTLYPQKEQSRRIETMRNIMIKETGTIWNDTVGSGGDRLEAIFETSQQFVSNREIIKKREKNDAVISETEPTIIIKGKPMIKDMSEVHTRPIYPMSEEPVKLPVEFPSLPNAKPNEKLEFHEPETQGAGYNDPIAYEVSREDENGASGDKSEPEVITTQKPTESPVILPTDTNSEDLTITSYASQNQNNIIDFEEHRFPDNYSFNNFHIFLIDCPRLPLFSLVL</sequence>
<organism evidence="2 3">
    <name type="scientific">Caenorhabditis angaria</name>
    <dbReference type="NCBI Taxonomy" id="860376"/>
    <lineage>
        <taxon>Eukaryota</taxon>
        <taxon>Metazoa</taxon>
        <taxon>Ecdysozoa</taxon>
        <taxon>Nematoda</taxon>
        <taxon>Chromadorea</taxon>
        <taxon>Rhabditida</taxon>
        <taxon>Rhabditina</taxon>
        <taxon>Rhabditomorpha</taxon>
        <taxon>Rhabditoidea</taxon>
        <taxon>Rhabditidae</taxon>
        <taxon>Peloderinae</taxon>
        <taxon>Caenorhabditis</taxon>
    </lineage>
</organism>